<sequence length="442" mass="50349">MKKKFFRIFLSLTMALSLVACSNNKDMEEISIKSVTDLITRLDNYQKHKEEEQRLAEEKEKAKNQEASKKEASKEDIEEKARKEIAEESKKKPEIKKVKLKAFGDIMAHMAQIQYAYNKGGGEYDFSDQFTYLKDFVKDSDISIGNYETTTNPDLPVAGFPRFNVPAAYLKDLKETGFDIVSTANNHSMDTELEGVFSTMEAAKEAGLDYVGSFKDKSDRILFKEVKGVKLAFLAYTYGCNGRENLIVPREEVENLGYLSDEDQIKKDIGRAKAQGADFVIVYPHWGIEYQSMPNEAQITLGRKMIDWGADLVIGNHPHVVEPVEIYQAEDGRKGLIAYALGNFISYQNYENNKDIRVEHSLALEIDLEKDMTSGNKKIADVKLHPIWVGTYYNEYGISIKNHLTEDFLEGGKYYDLVNENQRKRIQQAHDMTLEIANTGVQ</sequence>
<dbReference type="Proteomes" id="UP000734271">
    <property type="component" value="Unassembled WGS sequence"/>
</dbReference>
<dbReference type="CDD" id="cd07381">
    <property type="entry name" value="MPP_CapA"/>
    <property type="match status" value="1"/>
</dbReference>
<evidence type="ECO:0000256" key="1">
    <source>
        <dbReference type="ARBA" id="ARBA00005662"/>
    </source>
</evidence>
<feature type="domain" description="Capsule synthesis protein CapA" evidence="4">
    <location>
        <begin position="99"/>
        <end position="348"/>
    </location>
</feature>
<evidence type="ECO:0000259" key="4">
    <source>
        <dbReference type="SMART" id="SM00854"/>
    </source>
</evidence>
<comment type="caution">
    <text evidence="5">The sequence shown here is derived from an EMBL/GenBank/DDBJ whole genome shotgun (WGS) entry which is preliminary data.</text>
</comment>
<protein>
    <submittedName>
        <fullName evidence="5">CapA family protein</fullName>
    </submittedName>
</protein>
<feature type="signal peptide" evidence="3">
    <location>
        <begin position="1"/>
        <end position="22"/>
    </location>
</feature>
<reference evidence="5 6" key="1">
    <citation type="submission" date="2021-08" db="EMBL/GenBank/DDBJ databases">
        <title>FDA dAtabase for Regulatory Grade micrObial Sequences (FDA-ARGOS): Supporting development and validation of Infectious Disease Dx tests.</title>
        <authorList>
            <person name="Sproer C."/>
            <person name="Gronow S."/>
            <person name="Severitt S."/>
            <person name="Schroder I."/>
            <person name="Tallon L."/>
            <person name="Sadzewicz L."/>
            <person name="Zhao X."/>
            <person name="Boylan J."/>
            <person name="Ott S."/>
            <person name="Bowen H."/>
            <person name="Vavikolanu K."/>
            <person name="Hazen T."/>
            <person name="Aluvathingal J."/>
            <person name="Nadendla S."/>
            <person name="Lowell S."/>
            <person name="Myers T."/>
            <person name="Yan Y."/>
            <person name="Sichtig H."/>
        </authorList>
    </citation>
    <scope>NUCLEOTIDE SEQUENCE [LARGE SCALE GENOMIC DNA]</scope>
    <source>
        <strain evidence="5 6">FDAARGOS_1460</strain>
    </source>
</reference>
<evidence type="ECO:0000313" key="6">
    <source>
        <dbReference type="Proteomes" id="UP000734271"/>
    </source>
</evidence>
<organism evidence="5 6">
    <name type="scientific">Anaerococcus murdochii</name>
    <dbReference type="NCBI Taxonomy" id="411577"/>
    <lineage>
        <taxon>Bacteria</taxon>
        <taxon>Bacillati</taxon>
        <taxon>Bacillota</taxon>
        <taxon>Tissierellia</taxon>
        <taxon>Tissierellales</taxon>
        <taxon>Peptoniphilaceae</taxon>
        <taxon>Anaerococcus</taxon>
    </lineage>
</organism>
<dbReference type="EMBL" id="JAIPME010000001">
    <property type="protein sequence ID" value="MBZ2385743.1"/>
    <property type="molecule type" value="Genomic_DNA"/>
</dbReference>
<dbReference type="PANTHER" id="PTHR33393:SF12">
    <property type="entry name" value="CAPSULE BIOSYNTHESIS PROTEIN CAPA"/>
    <property type="match status" value="1"/>
</dbReference>
<keyword evidence="6" id="KW-1185">Reference proteome</keyword>
<evidence type="ECO:0000256" key="3">
    <source>
        <dbReference type="SAM" id="SignalP"/>
    </source>
</evidence>
<proteinExistence type="inferred from homology"/>
<feature type="chain" id="PRO_5045487587" evidence="3">
    <location>
        <begin position="23"/>
        <end position="442"/>
    </location>
</feature>
<dbReference type="InterPro" id="IPR052169">
    <property type="entry name" value="CW_Biosynth-Accessory"/>
</dbReference>
<evidence type="ECO:0000313" key="5">
    <source>
        <dbReference type="EMBL" id="MBZ2385743.1"/>
    </source>
</evidence>
<comment type="similarity">
    <text evidence="1">Belongs to the CapA family.</text>
</comment>
<evidence type="ECO:0000256" key="2">
    <source>
        <dbReference type="SAM" id="MobiDB-lite"/>
    </source>
</evidence>
<feature type="region of interest" description="Disordered" evidence="2">
    <location>
        <begin position="50"/>
        <end position="88"/>
    </location>
</feature>
<dbReference type="PROSITE" id="PS51257">
    <property type="entry name" value="PROKAR_LIPOPROTEIN"/>
    <property type="match status" value="1"/>
</dbReference>
<dbReference type="PANTHER" id="PTHR33393">
    <property type="entry name" value="POLYGLUTAMINE SYNTHESIS ACCESSORY PROTEIN RV0574C-RELATED"/>
    <property type="match status" value="1"/>
</dbReference>
<name>A0ABS7SW19_9FIRM</name>
<dbReference type="Pfam" id="PF09587">
    <property type="entry name" value="PGA_cap"/>
    <property type="match status" value="1"/>
</dbReference>
<keyword evidence="3" id="KW-0732">Signal</keyword>
<dbReference type="Gene3D" id="3.60.21.10">
    <property type="match status" value="1"/>
</dbReference>
<accession>A0ABS7SW19</accession>
<dbReference type="InterPro" id="IPR019079">
    <property type="entry name" value="Capsule_synth_CapA"/>
</dbReference>
<dbReference type="InterPro" id="IPR029052">
    <property type="entry name" value="Metallo-depent_PP-like"/>
</dbReference>
<dbReference type="RefSeq" id="WP_223417478.1">
    <property type="nucleotide sequence ID" value="NZ_JAIPME010000001.1"/>
</dbReference>
<gene>
    <name evidence="5" type="ORF">K8P03_00175</name>
</gene>
<dbReference type="SMART" id="SM00854">
    <property type="entry name" value="PGA_cap"/>
    <property type="match status" value="1"/>
</dbReference>
<dbReference type="SUPFAM" id="SSF56300">
    <property type="entry name" value="Metallo-dependent phosphatases"/>
    <property type="match status" value="1"/>
</dbReference>